<keyword evidence="1" id="KW-0812">Transmembrane</keyword>
<name>A0A401NKF0_SCYTO</name>
<dbReference type="OMA" id="CCNWDLC"/>
<keyword evidence="1" id="KW-1133">Transmembrane helix</keyword>
<dbReference type="Gene3D" id="2.10.60.10">
    <property type="entry name" value="CD59"/>
    <property type="match status" value="1"/>
</dbReference>
<reference evidence="3 4" key="1">
    <citation type="journal article" date="2018" name="Nat. Ecol. Evol.">
        <title>Shark genomes provide insights into elasmobranch evolution and the origin of vertebrates.</title>
        <authorList>
            <person name="Hara Y"/>
            <person name="Yamaguchi K"/>
            <person name="Onimaru K"/>
            <person name="Kadota M"/>
            <person name="Koyanagi M"/>
            <person name="Keeley SD"/>
            <person name="Tatsumi K"/>
            <person name="Tanaka K"/>
            <person name="Motone F"/>
            <person name="Kageyama Y"/>
            <person name="Nozu R"/>
            <person name="Adachi N"/>
            <person name="Nishimura O"/>
            <person name="Nakagawa R"/>
            <person name="Tanegashima C"/>
            <person name="Kiyatake I"/>
            <person name="Matsumoto R"/>
            <person name="Murakumo K"/>
            <person name="Nishida K"/>
            <person name="Terakita A"/>
            <person name="Kuratani S"/>
            <person name="Sato K"/>
            <person name="Hyodo S Kuraku.S."/>
        </authorList>
    </citation>
    <scope>NUCLEOTIDE SEQUENCE [LARGE SCALE GENOMIC DNA]</scope>
</reference>
<keyword evidence="1" id="KW-0472">Membrane</keyword>
<gene>
    <name evidence="3" type="ORF">scyTo_0012900</name>
</gene>
<dbReference type="GO" id="GO:0098552">
    <property type="term" value="C:side of membrane"/>
    <property type="evidence" value="ECO:0007669"/>
    <property type="project" value="UniProtKB-KW"/>
</dbReference>
<dbReference type="OrthoDB" id="10011411at2759"/>
<feature type="non-terminal residue" evidence="3">
    <location>
        <position position="1"/>
    </location>
</feature>
<feature type="domain" description="UPAR/Ly6" evidence="2">
    <location>
        <begin position="2"/>
        <end position="76"/>
    </location>
</feature>
<evidence type="ECO:0000256" key="1">
    <source>
        <dbReference type="SAM" id="Phobius"/>
    </source>
</evidence>
<dbReference type="SUPFAM" id="SSF57302">
    <property type="entry name" value="Snake toxin-like"/>
    <property type="match status" value="1"/>
</dbReference>
<dbReference type="Pfam" id="PF00021">
    <property type="entry name" value="UPAR_LY6"/>
    <property type="match status" value="1"/>
</dbReference>
<feature type="transmembrane region" description="Helical" evidence="1">
    <location>
        <begin position="86"/>
        <end position="104"/>
    </location>
</feature>
<dbReference type="Proteomes" id="UP000288216">
    <property type="component" value="Unassembled WGS sequence"/>
</dbReference>
<dbReference type="InterPro" id="IPR016054">
    <property type="entry name" value="LY6_UPA_recep-like"/>
</dbReference>
<dbReference type="AlphaFoldDB" id="A0A401NKF0"/>
<dbReference type="InterPro" id="IPR045860">
    <property type="entry name" value="Snake_toxin-like_sf"/>
</dbReference>
<evidence type="ECO:0000313" key="4">
    <source>
        <dbReference type="Proteomes" id="UP000288216"/>
    </source>
</evidence>
<organism evidence="3 4">
    <name type="scientific">Scyliorhinus torazame</name>
    <name type="common">Cloudy catshark</name>
    <name type="synonym">Catulus torazame</name>
    <dbReference type="NCBI Taxonomy" id="75743"/>
    <lineage>
        <taxon>Eukaryota</taxon>
        <taxon>Metazoa</taxon>
        <taxon>Chordata</taxon>
        <taxon>Craniata</taxon>
        <taxon>Vertebrata</taxon>
        <taxon>Chondrichthyes</taxon>
        <taxon>Elasmobranchii</taxon>
        <taxon>Galeomorphii</taxon>
        <taxon>Galeoidea</taxon>
        <taxon>Carcharhiniformes</taxon>
        <taxon>Scyliorhinidae</taxon>
        <taxon>Scyliorhinus</taxon>
    </lineage>
</organism>
<evidence type="ECO:0000259" key="2">
    <source>
        <dbReference type="Pfam" id="PF00021"/>
    </source>
</evidence>
<proteinExistence type="predicted"/>
<protein>
    <recommendedName>
        <fullName evidence="2">UPAR/Ly6 domain-containing protein</fullName>
    </recommendedName>
</protein>
<evidence type="ECO:0000313" key="3">
    <source>
        <dbReference type="EMBL" id="GCB61356.1"/>
    </source>
</evidence>
<sequence length="105" mass="11998">SALSCFQCNTDNDETCIRTGCPIEYNVCINVTIIATRELVRRCWLDEHCQSKDVQAEFGEDKDISFVCCNWDLCNSRTNRTIRIDVNLFLLGFLAASAGLHLIWF</sequence>
<comment type="caution">
    <text evidence="3">The sequence shown here is derived from an EMBL/GenBank/DDBJ whole genome shotgun (WGS) entry which is preliminary data.</text>
</comment>
<dbReference type="EMBL" id="BFAA01006383">
    <property type="protein sequence ID" value="GCB61356.1"/>
    <property type="molecule type" value="Genomic_DNA"/>
</dbReference>
<accession>A0A401NKF0</accession>
<keyword evidence="4" id="KW-1185">Reference proteome</keyword>